<dbReference type="PANTHER" id="PTHR23506:SF37">
    <property type="entry name" value="MAJOR FACILITATOR SUPERFAMILY (MFS) PROFILE DOMAIN-CONTAINING PROTEIN"/>
    <property type="match status" value="1"/>
</dbReference>
<evidence type="ECO:0000313" key="8">
    <source>
        <dbReference type="Proteomes" id="UP000887226"/>
    </source>
</evidence>
<dbReference type="CDD" id="cd17325">
    <property type="entry name" value="MFS_MdtG_SLC18_like"/>
    <property type="match status" value="1"/>
</dbReference>
<dbReference type="GO" id="GO:0022857">
    <property type="term" value="F:transmembrane transporter activity"/>
    <property type="evidence" value="ECO:0007669"/>
    <property type="project" value="InterPro"/>
</dbReference>
<dbReference type="Pfam" id="PF07690">
    <property type="entry name" value="MFS_1"/>
    <property type="match status" value="1"/>
</dbReference>
<dbReference type="InterPro" id="IPR036259">
    <property type="entry name" value="MFS_trans_sf"/>
</dbReference>
<dbReference type="PANTHER" id="PTHR23506">
    <property type="entry name" value="GH10249P"/>
    <property type="match status" value="1"/>
</dbReference>
<feature type="transmembrane region" description="Helical" evidence="6">
    <location>
        <begin position="302"/>
        <end position="322"/>
    </location>
</feature>
<evidence type="ECO:0000256" key="3">
    <source>
        <dbReference type="ARBA" id="ARBA00022692"/>
    </source>
</evidence>
<evidence type="ECO:0000256" key="1">
    <source>
        <dbReference type="ARBA" id="ARBA00004141"/>
    </source>
</evidence>
<feature type="transmembrane region" description="Helical" evidence="6">
    <location>
        <begin position="269"/>
        <end position="290"/>
    </location>
</feature>
<reference evidence="7" key="1">
    <citation type="journal article" date="2021" name="IMA Fungus">
        <title>Genomic characterization of three marine fungi, including Emericellopsis atlantica sp. nov. with signatures of a generalist lifestyle and marine biomass degradation.</title>
        <authorList>
            <person name="Hagestad O.C."/>
            <person name="Hou L."/>
            <person name="Andersen J.H."/>
            <person name="Hansen E.H."/>
            <person name="Altermark B."/>
            <person name="Li C."/>
            <person name="Kuhnert E."/>
            <person name="Cox R.J."/>
            <person name="Crous P.W."/>
            <person name="Spatafora J.W."/>
            <person name="Lail K."/>
            <person name="Amirebrahimi M."/>
            <person name="Lipzen A."/>
            <person name="Pangilinan J."/>
            <person name="Andreopoulos W."/>
            <person name="Hayes R.D."/>
            <person name="Ng V."/>
            <person name="Grigoriev I.V."/>
            <person name="Jackson S.A."/>
            <person name="Sutton T.D.S."/>
            <person name="Dobson A.D.W."/>
            <person name="Rama T."/>
        </authorList>
    </citation>
    <scope>NUCLEOTIDE SEQUENCE</scope>
    <source>
        <strain evidence="7">TRa3180A</strain>
    </source>
</reference>
<dbReference type="Proteomes" id="UP000887226">
    <property type="component" value="Unassembled WGS sequence"/>
</dbReference>
<comment type="caution">
    <text evidence="7">The sequence shown here is derived from an EMBL/GenBank/DDBJ whole genome shotgun (WGS) entry which is preliminary data.</text>
</comment>
<keyword evidence="2" id="KW-0813">Transport</keyword>
<keyword evidence="4 6" id="KW-1133">Transmembrane helix</keyword>
<keyword evidence="5 6" id="KW-0472">Membrane</keyword>
<dbReference type="OrthoDB" id="5086884at2759"/>
<feature type="transmembrane region" description="Helical" evidence="6">
    <location>
        <begin position="241"/>
        <end position="262"/>
    </location>
</feature>
<dbReference type="InterPro" id="IPR050930">
    <property type="entry name" value="MFS_Vesicular_Transporter"/>
</dbReference>
<accession>A0A9P7Z7Z6</accession>
<proteinExistence type="predicted"/>
<dbReference type="InterPro" id="IPR011701">
    <property type="entry name" value="MFS"/>
</dbReference>
<evidence type="ECO:0000256" key="4">
    <source>
        <dbReference type="ARBA" id="ARBA00022989"/>
    </source>
</evidence>
<evidence type="ECO:0000256" key="5">
    <source>
        <dbReference type="ARBA" id="ARBA00023136"/>
    </source>
</evidence>
<evidence type="ECO:0000313" key="7">
    <source>
        <dbReference type="EMBL" id="KAG9246951.1"/>
    </source>
</evidence>
<keyword evidence="8" id="KW-1185">Reference proteome</keyword>
<sequence length="457" mass="49455">MNDRGRIPRGLHWRSSTRFIISTVTVVPVIPFILRNRVQVPQCEVQFWTSFLLACSAGANLLFSLPAGFISDRSSSRQWPFLAGLYILWLVIARILQGMSAAVVWTVGMALAMDTVGSDHLGEAIGIIFSTIRVAELLSPLVGGLAYDRFGSTAVFGVGFVLIIIDFIMRLLLIEKKVAAEYAAQDESASSPSPADEEAVTEGTPLLSKTDEASDEWINPPHQPDWVHTFPLVYCPKNPRLLVAMCFTLTQAVVLGIFDATLPLEAQKLYGFSSLQAGLLVAPLVFPNLVLGPLAGKAVDKFGTKLSAVVGVAYLAASLNLLHIPHAGDTASAEQRETAKLCIILAVNSIGFSIINSPAVVEQTHVVKQYHLVNKNFFGDQGPYSQLYAINSMFFCLGLSLGPLAAGALREQISFGDMNTVIAGLCIVVSILSYFYIGNRPRGLISPARIRFPTTTI</sequence>
<feature type="transmembrane region" description="Helical" evidence="6">
    <location>
        <begin position="418"/>
        <end position="437"/>
    </location>
</feature>
<organism evidence="7 8">
    <name type="scientific">Calycina marina</name>
    <dbReference type="NCBI Taxonomy" id="1763456"/>
    <lineage>
        <taxon>Eukaryota</taxon>
        <taxon>Fungi</taxon>
        <taxon>Dikarya</taxon>
        <taxon>Ascomycota</taxon>
        <taxon>Pezizomycotina</taxon>
        <taxon>Leotiomycetes</taxon>
        <taxon>Helotiales</taxon>
        <taxon>Pezizellaceae</taxon>
        <taxon>Calycina</taxon>
    </lineage>
</organism>
<gene>
    <name evidence="7" type="ORF">BJ878DRAFT_532889</name>
</gene>
<dbReference type="AlphaFoldDB" id="A0A9P7Z7Z6"/>
<feature type="transmembrane region" description="Helical" evidence="6">
    <location>
        <begin position="16"/>
        <end position="34"/>
    </location>
</feature>
<name>A0A9P7Z7Z6_9HELO</name>
<feature type="transmembrane region" description="Helical" evidence="6">
    <location>
        <begin position="387"/>
        <end position="406"/>
    </location>
</feature>
<feature type="transmembrane region" description="Helical" evidence="6">
    <location>
        <begin position="81"/>
        <end position="105"/>
    </location>
</feature>
<feature type="transmembrane region" description="Helical" evidence="6">
    <location>
        <begin position="154"/>
        <end position="173"/>
    </location>
</feature>
<evidence type="ECO:0000256" key="6">
    <source>
        <dbReference type="SAM" id="Phobius"/>
    </source>
</evidence>
<dbReference type="Gene3D" id="1.20.1250.20">
    <property type="entry name" value="MFS general substrate transporter like domains"/>
    <property type="match status" value="2"/>
</dbReference>
<dbReference type="GO" id="GO:0016020">
    <property type="term" value="C:membrane"/>
    <property type="evidence" value="ECO:0007669"/>
    <property type="project" value="UniProtKB-SubCell"/>
</dbReference>
<comment type="subcellular location">
    <subcellularLocation>
        <location evidence="1">Membrane</location>
        <topology evidence="1">Multi-pass membrane protein</topology>
    </subcellularLocation>
</comment>
<protein>
    <submittedName>
        <fullName evidence="7">MFS transporter-like protein</fullName>
    </submittedName>
</protein>
<dbReference type="SUPFAM" id="SSF103473">
    <property type="entry name" value="MFS general substrate transporter"/>
    <property type="match status" value="1"/>
</dbReference>
<keyword evidence="3 6" id="KW-0812">Transmembrane</keyword>
<dbReference type="EMBL" id="MU253787">
    <property type="protein sequence ID" value="KAG9246951.1"/>
    <property type="molecule type" value="Genomic_DNA"/>
</dbReference>
<feature type="transmembrane region" description="Helical" evidence="6">
    <location>
        <begin position="46"/>
        <end position="69"/>
    </location>
</feature>
<feature type="transmembrane region" description="Helical" evidence="6">
    <location>
        <begin position="125"/>
        <end position="147"/>
    </location>
</feature>
<evidence type="ECO:0000256" key="2">
    <source>
        <dbReference type="ARBA" id="ARBA00022448"/>
    </source>
</evidence>